<proteinExistence type="predicted"/>
<feature type="domain" description="Secretion system C-terminal sorting" evidence="3">
    <location>
        <begin position="168"/>
        <end position="232"/>
    </location>
</feature>
<dbReference type="Pfam" id="PF18962">
    <property type="entry name" value="Por_Secre_tail"/>
    <property type="match status" value="1"/>
</dbReference>
<feature type="signal peptide" evidence="2">
    <location>
        <begin position="1"/>
        <end position="22"/>
    </location>
</feature>
<dbReference type="AlphaFoldDB" id="A0A420CMR2"/>
<dbReference type="Proteomes" id="UP000285906">
    <property type="component" value="Unassembled WGS sequence"/>
</dbReference>
<evidence type="ECO:0000256" key="2">
    <source>
        <dbReference type="SAM" id="SignalP"/>
    </source>
</evidence>
<reference evidence="4 5" key="1">
    <citation type="submission" date="2018-09" db="EMBL/GenBank/DDBJ databases">
        <title>Genomic Encyclopedia of Archaeal and Bacterial Type Strains, Phase II (KMG-II): from individual species to whole genera.</title>
        <authorList>
            <person name="Goeker M."/>
        </authorList>
    </citation>
    <scope>NUCLEOTIDE SEQUENCE [LARGE SCALE GENOMIC DNA]</scope>
    <source>
        <strain evidence="4 5">DSM 27620</strain>
    </source>
</reference>
<evidence type="ECO:0000256" key="1">
    <source>
        <dbReference type="ARBA" id="ARBA00022729"/>
    </source>
</evidence>
<sequence length="235" mass="26556">MKKFYTLFFSFFWLFGFSQSYASLLSNIDWKIVKIQWNNTDYAPPSPLSHNGRLKFNYPATSNYMGTFFNSVGGDFVFGENNENYFNVLSHAITLAMYGGENEQAVNQFDGMSTSFYFGFPKTSNFYFDYQETSAGKSLVVTNPAGNKIFYSDAILATSEVSKSKISVYPNPATDVIILENLKPNSSLELIDNSGKLVKMISNKSSREEIDIKNLIPGIYYLKADGKMIQKVIKK</sequence>
<dbReference type="EMBL" id="RAQH01000010">
    <property type="protein sequence ID" value="RKE79682.1"/>
    <property type="molecule type" value="Genomic_DNA"/>
</dbReference>
<comment type="caution">
    <text evidence="4">The sequence shown here is derived from an EMBL/GenBank/DDBJ whole genome shotgun (WGS) entry which is preliminary data.</text>
</comment>
<evidence type="ECO:0000313" key="4">
    <source>
        <dbReference type="EMBL" id="RKE79682.1"/>
    </source>
</evidence>
<organism evidence="4 5">
    <name type="scientific">Epilithonimonas arachidiradicis</name>
    <dbReference type="NCBI Taxonomy" id="1617282"/>
    <lineage>
        <taxon>Bacteria</taxon>
        <taxon>Pseudomonadati</taxon>
        <taxon>Bacteroidota</taxon>
        <taxon>Flavobacteriia</taxon>
        <taxon>Flavobacteriales</taxon>
        <taxon>Weeksellaceae</taxon>
        <taxon>Chryseobacterium group</taxon>
        <taxon>Epilithonimonas</taxon>
    </lineage>
</organism>
<gene>
    <name evidence="4" type="ORF">BXY58_3047</name>
</gene>
<evidence type="ECO:0000259" key="3">
    <source>
        <dbReference type="Pfam" id="PF18962"/>
    </source>
</evidence>
<dbReference type="OrthoDB" id="1256754at2"/>
<feature type="chain" id="PRO_5019423082" evidence="2">
    <location>
        <begin position="23"/>
        <end position="235"/>
    </location>
</feature>
<evidence type="ECO:0000313" key="5">
    <source>
        <dbReference type="Proteomes" id="UP000285906"/>
    </source>
</evidence>
<accession>A0A420CMR2</accession>
<keyword evidence="1 2" id="KW-0732">Signal</keyword>
<dbReference type="NCBIfam" id="TIGR04183">
    <property type="entry name" value="Por_Secre_tail"/>
    <property type="match status" value="1"/>
</dbReference>
<name>A0A420CMR2_9FLAO</name>
<protein>
    <submittedName>
        <fullName evidence="4">Putative secreted protein (Por secretion system target)</fullName>
    </submittedName>
</protein>
<dbReference type="RefSeq" id="WP_120214602.1">
    <property type="nucleotide sequence ID" value="NZ_BMCW01000001.1"/>
</dbReference>
<dbReference type="InterPro" id="IPR026444">
    <property type="entry name" value="Secre_tail"/>
</dbReference>